<dbReference type="Proteomes" id="UP000051952">
    <property type="component" value="Unassembled WGS sequence"/>
</dbReference>
<feature type="region of interest" description="Disordered" evidence="1">
    <location>
        <begin position="214"/>
        <end position="243"/>
    </location>
</feature>
<dbReference type="OrthoDB" id="276630at2759"/>
<feature type="region of interest" description="Disordered" evidence="1">
    <location>
        <begin position="419"/>
        <end position="464"/>
    </location>
</feature>
<name>A0A0S4JE91_BODSA</name>
<feature type="compositionally biased region" description="Basic and acidic residues" evidence="1">
    <location>
        <begin position="419"/>
        <end position="433"/>
    </location>
</feature>
<protein>
    <submittedName>
        <fullName evidence="2">Uncharacterized protein</fullName>
    </submittedName>
</protein>
<evidence type="ECO:0000313" key="2">
    <source>
        <dbReference type="EMBL" id="CUG88289.1"/>
    </source>
</evidence>
<keyword evidence="3" id="KW-1185">Reference proteome</keyword>
<organism evidence="2 3">
    <name type="scientific">Bodo saltans</name>
    <name type="common">Flagellated protozoan</name>
    <dbReference type="NCBI Taxonomy" id="75058"/>
    <lineage>
        <taxon>Eukaryota</taxon>
        <taxon>Discoba</taxon>
        <taxon>Euglenozoa</taxon>
        <taxon>Kinetoplastea</taxon>
        <taxon>Metakinetoplastina</taxon>
        <taxon>Eubodonida</taxon>
        <taxon>Bodonidae</taxon>
        <taxon>Bodo</taxon>
    </lineage>
</organism>
<sequence>MEVTDTLFAALQQHPAVFRNYAMTDLARVGASPEAAGAEPQPSTGCIFLFRHSVHVDFAEFQPRLVHAGAGGGRIVANRPLVLLHMRNFAGNSCTLGIVHLDPTNTLSERCAAVGAAITKMDNDDIVALAANYGDHVVDAKDHELRKELGETMRGSNMADSYEVATDAVNSAPVSLWVKVGSKAMAQSVQPLPGDRRWCRFGSLIQLQFRSSMGGSQSSPLTTAAGIAIPQPRSAKGSKNSPSTGMMYDPMVLGLDEKLLPPTLAAAAAAAVAVDASPPREGINVASLLGSAMKPRLPRFRKDNAFHMKGSNRNLSQDESPYDLSQNFSSVSDAVERINNGGFQWVADYFVVNNTIIAADHITQCDLKSFRRYVQSKPNPWSLLNAQSAVHLPPSHAGRDSAARNDDGGVNVAQLLAEKTSRKEHLSRDDGRQHAAAPSAVAPPPPPSAQHHHHHHVQPQNRGPVVRPRLWSESFCTILYQVTPKEMVFDISPFVGNMRGNLKTAITRLNTKKTMAAALSDKPDPLLDYGHDYALLYCPERQAYWLLAASDVPCDIVACRHAAS</sequence>
<evidence type="ECO:0000313" key="3">
    <source>
        <dbReference type="Proteomes" id="UP000051952"/>
    </source>
</evidence>
<dbReference type="EMBL" id="CYKH01001630">
    <property type="protein sequence ID" value="CUG88289.1"/>
    <property type="molecule type" value="Genomic_DNA"/>
</dbReference>
<reference evidence="3" key="1">
    <citation type="submission" date="2015-09" db="EMBL/GenBank/DDBJ databases">
        <authorList>
            <consortium name="Pathogen Informatics"/>
        </authorList>
    </citation>
    <scope>NUCLEOTIDE SEQUENCE [LARGE SCALE GENOMIC DNA]</scope>
    <source>
        <strain evidence="3">Lake Konstanz</strain>
    </source>
</reference>
<proteinExistence type="predicted"/>
<evidence type="ECO:0000256" key="1">
    <source>
        <dbReference type="SAM" id="MobiDB-lite"/>
    </source>
</evidence>
<dbReference type="OMA" id="CPERQAY"/>
<dbReference type="AlphaFoldDB" id="A0A0S4JE91"/>
<accession>A0A0S4JE91</accession>
<gene>
    <name evidence="2" type="ORF">BSAL_14760</name>
</gene>
<dbReference type="VEuPathDB" id="TriTrypDB:BSAL_14760"/>